<accession>A0ABV6IRW3</accession>
<dbReference type="Gene3D" id="3.40.50.720">
    <property type="entry name" value="NAD(P)-binding Rossmann-like Domain"/>
    <property type="match status" value="1"/>
</dbReference>
<dbReference type="CDD" id="cd01483">
    <property type="entry name" value="E1_enzyme_family"/>
    <property type="match status" value="1"/>
</dbReference>
<dbReference type="GO" id="GO:0016779">
    <property type="term" value="F:nucleotidyltransferase activity"/>
    <property type="evidence" value="ECO:0007669"/>
    <property type="project" value="UniProtKB-KW"/>
</dbReference>
<name>A0ABV6IRW3_9PROT</name>
<proteinExistence type="predicted"/>
<dbReference type="InterPro" id="IPR045886">
    <property type="entry name" value="ThiF/MoeB/HesA"/>
</dbReference>
<dbReference type="Proteomes" id="UP001589789">
    <property type="component" value="Unassembled WGS sequence"/>
</dbReference>
<sequence>MEQVTVIGDRLTIHRPWNGDGTASAPEAFHRQGLAFGDVLYRDVSSLRVGIVGCGATGSATAMLLARLGAQRLILFDPDRVEHTNLSRLQGATHQDADRQRLKVDVVGDMVEGFGLGARAVRITEWVGHPSARDALKSCDIIFGCTDDHDGRTLLNRLAFIYAIPVIDMGIRIDPRDPGQPVREAAGRVTVLQPGARCLMCRRVINGRRAASEHLERTNPGEYERQAREGYVVGVAGPNPAVVHLTTDVAAMAVDELVHRLSGYRAAGSCDHRVRQFHMMADRQPGTAETGECRICEDPRDWSKGDSLQPFLGRIG</sequence>
<keyword evidence="2" id="KW-0808">Transferase</keyword>
<dbReference type="InterPro" id="IPR000594">
    <property type="entry name" value="ThiF_NAD_FAD-bd"/>
</dbReference>
<reference evidence="2 3" key="1">
    <citation type="submission" date="2024-09" db="EMBL/GenBank/DDBJ databases">
        <authorList>
            <person name="Sun Q."/>
            <person name="Mori K."/>
        </authorList>
    </citation>
    <scope>NUCLEOTIDE SEQUENCE [LARGE SCALE GENOMIC DNA]</scope>
    <source>
        <strain evidence="2 3">CCM 7468</strain>
    </source>
</reference>
<dbReference type="PANTHER" id="PTHR43267:SF1">
    <property type="entry name" value="TRNA THREONYLCARBAMOYLADENOSINE DEHYDRATASE"/>
    <property type="match status" value="1"/>
</dbReference>
<dbReference type="InterPro" id="IPR035985">
    <property type="entry name" value="Ubiquitin-activating_enz"/>
</dbReference>
<evidence type="ECO:0000313" key="2">
    <source>
        <dbReference type="EMBL" id="MFC0385994.1"/>
    </source>
</evidence>
<evidence type="ECO:0000259" key="1">
    <source>
        <dbReference type="Pfam" id="PF00899"/>
    </source>
</evidence>
<dbReference type="SUPFAM" id="SSF69572">
    <property type="entry name" value="Activating enzymes of the ubiquitin-like proteins"/>
    <property type="match status" value="1"/>
</dbReference>
<dbReference type="Pfam" id="PF00899">
    <property type="entry name" value="ThiF"/>
    <property type="match status" value="1"/>
</dbReference>
<feature type="domain" description="THIF-type NAD/FAD binding fold" evidence="1">
    <location>
        <begin position="32"/>
        <end position="278"/>
    </location>
</feature>
<dbReference type="RefSeq" id="WP_377050150.1">
    <property type="nucleotide sequence ID" value="NZ_JBHLVZ010000021.1"/>
</dbReference>
<dbReference type="PANTHER" id="PTHR43267">
    <property type="entry name" value="TRNA THREONYLCARBAMOYLADENOSINE DEHYDRATASE"/>
    <property type="match status" value="1"/>
</dbReference>
<evidence type="ECO:0000313" key="3">
    <source>
        <dbReference type="Proteomes" id="UP001589789"/>
    </source>
</evidence>
<gene>
    <name evidence="2" type="ORF">ACFFIC_10615</name>
</gene>
<keyword evidence="3" id="KW-1185">Reference proteome</keyword>
<dbReference type="EMBL" id="JBHLVZ010000021">
    <property type="protein sequence ID" value="MFC0385994.1"/>
    <property type="molecule type" value="Genomic_DNA"/>
</dbReference>
<organism evidence="2 3">
    <name type="scientific">Muricoccus vinaceus</name>
    <dbReference type="NCBI Taxonomy" id="424704"/>
    <lineage>
        <taxon>Bacteria</taxon>
        <taxon>Pseudomonadati</taxon>
        <taxon>Pseudomonadota</taxon>
        <taxon>Alphaproteobacteria</taxon>
        <taxon>Acetobacterales</taxon>
        <taxon>Roseomonadaceae</taxon>
        <taxon>Muricoccus</taxon>
    </lineage>
</organism>
<comment type="caution">
    <text evidence="2">The sequence shown here is derived from an EMBL/GenBank/DDBJ whole genome shotgun (WGS) entry which is preliminary data.</text>
</comment>
<keyword evidence="2" id="KW-0548">Nucleotidyltransferase</keyword>
<protein>
    <submittedName>
        <fullName evidence="2">ThiF family adenylyltransferase</fullName>
    </submittedName>
</protein>